<organism evidence="2 3">
    <name type="scientific">Chromobacterium phragmitis</name>
    <dbReference type="NCBI Taxonomy" id="2202141"/>
    <lineage>
        <taxon>Bacteria</taxon>
        <taxon>Pseudomonadati</taxon>
        <taxon>Pseudomonadota</taxon>
        <taxon>Betaproteobacteria</taxon>
        <taxon>Neisseriales</taxon>
        <taxon>Chromobacteriaceae</taxon>
        <taxon>Chromobacterium</taxon>
    </lineage>
</organism>
<reference evidence="2 3" key="1">
    <citation type="submission" date="2018-05" db="EMBL/GenBank/DDBJ databases">
        <title>Genome sequencing, assembly and analysis of the novel insecticidal bacterium, Chromobacterium phragmitis.</title>
        <authorList>
            <person name="Sparks M.E."/>
            <person name="Blackburn M.B."/>
            <person name="Gundersen-Rindal D.E."/>
        </authorList>
    </citation>
    <scope>NUCLEOTIDE SEQUENCE [LARGE SCALE GENOMIC DNA]</scope>
    <source>
        <strain evidence="2">IIBBL 274-1</strain>
        <plasmid evidence="2 3">unnamed</plasmid>
    </source>
</reference>
<evidence type="ECO:0000313" key="2">
    <source>
        <dbReference type="EMBL" id="AXE37156.1"/>
    </source>
</evidence>
<dbReference type="AlphaFoldDB" id="A0A344UPF8"/>
<accession>A0A344UPF8</accession>
<keyword evidence="2" id="KW-0614">Plasmid</keyword>
<protein>
    <submittedName>
        <fullName evidence="2">Uncharacterized protein</fullName>
    </submittedName>
</protein>
<proteinExistence type="predicted"/>
<dbReference type="Proteomes" id="UP000252038">
    <property type="component" value="Plasmid unnamed"/>
</dbReference>
<dbReference type="KEGG" id="chrb:DK843_22665"/>
<dbReference type="EMBL" id="CP029555">
    <property type="protein sequence ID" value="AXE37156.1"/>
    <property type="molecule type" value="Genomic_DNA"/>
</dbReference>
<feature type="region of interest" description="Disordered" evidence="1">
    <location>
        <begin position="1"/>
        <end position="25"/>
    </location>
</feature>
<geneLocation type="plasmid" evidence="2 3">
    <name>unnamed</name>
</geneLocation>
<dbReference type="RefSeq" id="WP_114074590.1">
    <property type="nucleotide sequence ID" value="NZ_CP029555.1"/>
</dbReference>
<feature type="compositionally biased region" description="Basic and acidic residues" evidence="1">
    <location>
        <begin position="15"/>
        <end position="24"/>
    </location>
</feature>
<sequence>MDQSTTGLYPKFHVSRADGRDQPGGDRAGADYLVMDLTYDEHAVPAALSYADSCRERYPQLASDIVAKVFAPQERSGDEFWSHRCVDWIRDGFDVRAWLEKYGFEYGYRMMEAEPDADLLFKTYQETEKLLHWIPTPPAGDGWMPIAIDDTDDGPVAAWIRKKVEA</sequence>
<evidence type="ECO:0000313" key="3">
    <source>
        <dbReference type="Proteomes" id="UP000252038"/>
    </source>
</evidence>
<evidence type="ECO:0000256" key="1">
    <source>
        <dbReference type="SAM" id="MobiDB-lite"/>
    </source>
</evidence>
<gene>
    <name evidence="2" type="ORF">DK843_22665</name>
</gene>
<name>A0A344UPF8_9NEIS</name>